<proteinExistence type="predicted"/>
<accession>A0A5C3N5X7</accession>
<evidence type="ECO:0000313" key="3">
    <source>
        <dbReference type="Proteomes" id="UP000305948"/>
    </source>
</evidence>
<keyword evidence="1" id="KW-0732">Signal</keyword>
<keyword evidence="3" id="KW-1185">Reference proteome</keyword>
<sequence>MQVLCIQVLIQVLYILSPHRTCLGKTHPAMLGFPRHKPNPYRLCRMNAVAHLFPFSSERNSLGFFPCIPFRLLLSSCLANPSPRCHATLSLDPRPLRPMSHSNTSATHFIPYIINLSPITANDSLYPLIQTRHPRNAIPSILHCKYRSVRALILGQTFLRAQSDICVSASTGPSQSVFRMLMIDPKRLLAVQLSALPATGYP</sequence>
<protein>
    <submittedName>
        <fullName evidence="2">Uncharacterized protein</fullName>
    </submittedName>
</protein>
<organism evidence="2 3">
    <name type="scientific">Heliocybe sulcata</name>
    <dbReference type="NCBI Taxonomy" id="5364"/>
    <lineage>
        <taxon>Eukaryota</taxon>
        <taxon>Fungi</taxon>
        <taxon>Dikarya</taxon>
        <taxon>Basidiomycota</taxon>
        <taxon>Agaricomycotina</taxon>
        <taxon>Agaricomycetes</taxon>
        <taxon>Gloeophyllales</taxon>
        <taxon>Gloeophyllaceae</taxon>
        <taxon>Heliocybe</taxon>
    </lineage>
</organism>
<name>A0A5C3N5X7_9AGAM</name>
<evidence type="ECO:0000256" key="1">
    <source>
        <dbReference type="SAM" id="SignalP"/>
    </source>
</evidence>
<dbReference type="EMBL" id="ML213509">
    <property type="protein sequence ID" value="TFK52455.1"/>
    <property type="molecule type" value="Genomic_DNA"/>
</dbReference>
<evidence type="ECO:0000313" key="2">
    <source>
        <dbReference type="EMBL" id="TFK52455.1"/>
    </source>
</evidence>
<dbReference type="Proteomes" id="UP000305948">
    <property type="component" value="Unassembled WGS sequence"/>
</dbReference>
<reference evidence="2 3" key="1">
    <citation type="journal article" date="2019" name="Nat. Ecol. Evol.">
        <title>Megaphylogeny resolves global patterns of mushroom evolution.</title>
        <authorList>
            <person name="Varga T."/>
            <person name="Krizsan K."/>
            <person name="Foldi C."/>
            <person name="Dima B."/>
            <person name="Sanchez-Garcia M."/>
            <person name="Sanchez-Ramirez S."/>
            <person name="Szollosi G.J."/>
            <person name="Szarkandi J.G."/>
            <person name="Papp V."/>
            <person name="Albert L."/>
            <person name="Andreopoulos W."/>
            <person name="Angelini C."/>
            <person name="Antonin V."/>
            <person name="Barry K.W."/>
            <person name="Bougher N.L."/>
            <person name="Buchanan P."/>
            <person name="Buyck B."/>
            <person name="Bense V."/>
            <person name="Catcheside P."/>
            <person name="Chovatia M."/>
            <person name="Cooper J."/>
            <person name="Damon W."/>
            <person name="Desjardin D."/>
            <person name="Finy P."/>
            <person name="Geml J."/>
            <person name="Haridas S."/>
            <person name="Hughes K."/>
            <person name="Justo A."/>
            <person name="Karasinski D."/>
            <person name="Kautmanova I."/>
            <person name="Kiss B."/>
            <person name="Kocsube S."/>
            <person name="Kotiranta H."/>
            <person name="LaButti K.M."/>
            <person name="Lechner B.E."/>
            <person name="Liimatainen K."/>
            <person name="Lipzen A."/>
            <person name="Lukacs Z."/>
            <person name="Mihaltcheva S."/>
            <person name="Morgado L.N."/>
            <person name="Niskanen T."/>
            <person name="Noordeloos M.E."/>
            <person name="Ohm R.A."/>
            <person name="Ortiz-Santana B."/>
            <person name="Ovrebo C."/>
            <person name="Racz N."/>
            <person name="Riley R."/>
            <person name="Savchenko A."/>
            <person name="Shiryaev A."/>
            <person name="Soop K."/>
            <person name="Spirin V."/>
            <person name="Szebenyi C."/>
            <person name="Tomsovsky M."/>
            <person name="Tulloss R.E."/>
            <person name="Uehling J."/>
            <person name="Grigoriev I.V."/>
            <person name="Vagvolgyi C."/>
            <person name="Papp T."/>
            <person name="Martin F.M."/>
            <person name="Miettinen O."/>
            <person name="Hibbett D.S."/>
            <person name="Nagy L.G."/>
        </authorList>
    </citation>
    <scope>NUCLEOTIDE SEQUENCE [LARGE SCALE GENOMIC DNA]</scope>
    <source>
        <strain evidence="2 3">OMC1185</strain>
    </source>
</reference>
<dbReference type="AlphaFoldDB" id="A0A5C3N5X7"/>
<gene>
    <name evidence="2" type="ORF">OE88DRAFT_1405573</name>
</gene>
<feature type="signal peptide" evidence="1">
    <location>
        <begin position="1"/>
        <end position="24"/>
    </location>
</feature>
<feature type="chain" id="PRO_5022917774" evidence="1">
    <location>
        <begin position="25"/>
        <end position="202"/>
    </location>
</feature>